<dbReference type="Pfam" id="PF08613">
    <property type="entry name" value="Cyclin"/>
    <property type="match status" value="1"/>
</dbReference>
<dbReference type="eggNOG" id="KOG1674">
    <property type="taxonomic scope" value="Eukaryota"/>
</dbReference>
<dbReference type="EMBL" id="CR382133">
    <property type="protein sequence ID" value="CAG84456.2"/>
    <property type="molecule type" value="Genomic_DNA"/>
</dbReference>
<evidence type="ECO:0000313" key="2">
    <source>
        <dbReference type="EMBL" id="CAG84456.2"/>
    </source>
</evidence>
<evidence type="ECO:0000256" key="1">
    <source>
        <dbReference type="SAM" id="MobiDB-lite"/>
    </source>
</evidence>
<dbReference type="SUPFAM" id="SSF47954">
    <property type="entry name" value="Cyclin-like"/>
    <property type="match status" value="1"/>
</dbReference>
<dbReference type="STRING" id="284592.Q6BZ65"/>
<dbReference type="KEGG" id="dha:DEHA2A03718g"/>
<dbReference type="CDD" id="cd20558">
    <property type="entry name" value="CYCLIN_ScPCL7-like"/>
    <property type="match status" value="1"/>
</dbReference>
<dbReference type="AlphaFoldDB" id="Q6BZ65"/>
<sequence>MSLLQRVSPFSSPHDRGYLHRTTTTRSISLLSTPKRSPDITMGCAEEENKMTEDQMMEEGAMGRVMPDSFLSQYMKQPQRKNSLSGHEIYFKSIDKHRTDKTYDIYEKYLVKSKSGPARKNEDEAYEKLHQKRNVEEDIIPIIRKRRDEQRTKNKGNEEAIRPAGTVTATESPADTNSYPETKLKQVTKKLAKEFMECTIDDLINLLSRMLRSLISLNDKSVPASISNPQEKSSSSNSVLTRYHSRAPPGISIHTYLTRLTKFNNFTAATLLTTIYYIDLLSHHYQPFFTLNSWTVHRFLLVATMLAQKSMEDFFYTNEHYAKVGGVAISELNCLELDFLNRVDWRCVPAKQLENGKSSIKFAKDVLDLYYAQLIQLMGKNISPDDEVIYFANEDTSYYEAGEHDVVDDDVEKDDNIEEEDEDDDDDDDEDDDDDDDDDDNDHEAEYATSNTNPSINHEKYDSMGFSVDNSSSPHLKRRFPVNFTD</sequence>
<name>Q6BZ65_DEBHA</name>
<dbReference type="GO" id="GO:0005634">
    <property type="term" value="C:nucleus"/>
    <property type="evidence" value="ECO:0007669"/>
    <property type="project" value="TreeGrafter"/>
</dbReference>
<feature type="region of interest" description="Disordered" evidence="1">
    <location>
        <begin position="147"/>
        <end position="179"/>
    </location>
</feature>
<dbReference type="Gene3D" id="1.10.472.10">
    <property type="entry name" value="Cyclin-like"/>
    <property type="match status" value="1"/>
</dbReference>
<dbReference type="GO" id="GO:0019901">
    <property type="term" value="F:protein kinase binding"/>
    <property type="evidence" value="ECO:0007669"/>
    <property type="project" value="InterPro"/>
</dbReference>
<proteinExistence type="predicted"/>
<organism evidence="2 3">
    <name type="scientific">Debaryomyces hansenii (strain ATCC 36239 / CBS 767 / BCRC 21394 / JCM 1990 / NBRC 0083 / IGC 2968)</name>
    <name type="common">Yeast</name>
    <name type="synonym">Torulaspora hansenii</name>
    <dbReference type="NCBI Taxonomy" id="284592"/>
    <lineage>
        <taxon>Eukaryota</taxon>
        <taxon>Fungi</taxon>
        <taxon>Dikarya</taxon>
        <taxon>Ascomycota</taxon>
        <taxon>Saccharomycotina</taxon>
        <taxon>Pichiomycetes</taxon>
        <taxon>Debaryomycetaceae</taxon>
        <taxon>Debaryomyces</taxon>
    </lineage>
</organism>
<dbReference type="GO" id="GO:0000307">
    <property type="term" value="C:cyclin-dependent protein kinase holoenzyme complex"/>
    <property type="evidence" value="ECO:0007669"/>
    <property type="project" value="UniProtKB-ARBA"/>
</dbReference>
<dbReference type="GeneID" id="2899786"/>
<dbReference type="OrthoDB" id="337735at2759"/>
<feature type="compositionally biased region" description="Basic and acidic residues" evidence="1">
    <location>
        <begin position="147"/>
        <end position="161"/>
    </location>
</feature>
<dbReference type="HOGENOM" id="CLU_034120_1_0_1"/>
<feature type="region of interest" description="Disordered" evidence="1">
    <location>
        <begin position="401"/>
        <end position="486"/>
    </location>
</feature>
<dbReference type="VEuPathDB" id="FungiDB:DEHA2A03718g"/>
<dbReference type="PANTHER" id="PTHR15615">
    <property type="match status" value="1"/>
</dbReference>
<evidence type="ECO:0000313" key="3">
    <source>
        <dbReference type="Proteomes" id="UP000000599"/>
    </source>
</evidence>
<feature type="compositionally biased region" description="Polar residues" evidence="1">
    <location>
        <begin position="167"/>
        <end position="179"/>
    </location>
</feature>
<dbReference type="RefSeq" id="XP_456504.2">
    <property type="nucleotide sequence ID" value="XM_456504.2"/>
</dbReference>
<dbReference type="Proteomes" id="UP000000599">
    <property type="component" value="Chromosome A"/>
</dbReference>
<dbReference type="InterPro" id="IPR036915">
    <property type="entry name" value="Cyclin-like_sf"/>
</dbReference>
<reference evidence="2 3" key="1">
    <citation type="journal article" date="2004" name="Nature">
        <title>Genome evolution in yeasts.</title>
        <authorList>
            <consortium name="Genolevures"/>
            <person name="Dujon B."/>
            <person name="Sherman D."/>
            <person name="Fischer G."/>
            <person name="Durrens P."/>
            <person name="Casaregola S."/>
            <person name="Lafontaine I."/>
            <person name="de Montigny J."/>
            <person name="Marck C."/>
            <person name="Neuveglise C."/>
            <person name="Talla E."/>
            <person name="Goffard N."/>
            <person name="Frangeul L."/>
            <person name="Aigle M."/>
            <person name="Anthouard V."/>
            <person name="Babour A."/>
            <person name="Barbe V."/>
            <person name="Barnay S."/>
            <person name="Blanchin S."/>
            <person name="Beckerich J.M."/>
            <person name="Beyne E."/>
            <person name="Bleykasten C."/>
            <person name="Boisrame A."/>
            <person name="Boyer J."/>
            <person name="Cattolico L."/>
            <person name="Confanioleri F."/>
            <person name="de Daruvar A."/>
            <person name="Despons L."/>
            <person name="Fabre E."/>
            <person name="Fairhead C."/>
            <person name="Ferry-Dumazet H."/>
            <person name="Groppi A."/>
            <person name="Hantraye F."/>
            <person name="Hennequin C."/>
            <person name="Jauniaux N."/>
            <person name="Joyet P."/>
            <person name="Kachouri R."/>
            <person name="Kerrest A."/>
            <person name="Koszul R."/>
            <person name="Lemaire M."/>
            <person name="Lesur I."/>
            <person name="Ma L."/>
            <person name="Muller H."/>
            <person name="Nicaud J.M."/>
            <person name="Nikolski M."/>
            <person name="Oztas S."/>
            <person name="Ozier-Kalogeropoulos O."/>
            <person name="Pellenz S."/>
            <person name="Potier S."/>
            <person name="Richard G.F."/>
            <person name="Straub M.L."/>
            <person name="Suleau A."/>
            <person name="Swennene D."/>
            <person name="Tekaia F."/>
            <person name="Wesolowski-Louvel M."/>
            <person name="Westhof E."/>
            <person name="Wirth B."/>
            <person name="Zeniou-Meyer M."/>
            <person name="Zivanovic I."/>
            <person name="Bolotin-Fukuhara M."/>
            <person name="Thierry A."/>
            <person name="Bouchier C."/>
            <person name="Caudron B."/>
            <person name="Scarpelli C."/>
            <person name="Gaillardin C."/>
            <person name="Weissenbach J."/>
            <person name="Wincker P."/>
            <person name="Souciet J.L."/>
        </authorList>
    </citation>
    <scope>NUCLEOTIDE SEQUENCE [LARGE SCALE GENOMIC DNA]</scope>
    <source>
        <strain evidence="3">ATCC 36239 / CBS 767 / BCRC 21394 / JCM 1990 / NBRC 0083 / IGC 2968</strain>
    </source>
</reference>
<dbReference type="InParanoid" id="Q6BZ65"/>
<dbReference type="OMA" id="DWRCIPG"/>
<accession>Q6BZ65</accession>
<dbReference type="InterPro" id="IPR013922">
    <property type="entry name" value="Cyclin_PHO80-like"/>
</dbReference>
<gene>
    <name evidence="2" type="ordered locus">DEHA2A03718g</name>
</gene>
<protein>
    <submittedName>
        <fullName evidence="2">DEHA2A03718p</fullName>
    </submittedName>
</protein>
<dbReference type="PANTHER" id="PTHR15615:SF117">
    <property type="entry name" value="PHO85 CYCLIN PHO80"/>
    <property type="match status" value="1"/>
</dbReference>
<dbReference type="GO" id="GO:0016538">
    <property type="term" value="F:cyclin-dependent protein serine/threonine kinase regulator activity"/>
    <property type="evidence" value="ECO:0007669"/>
    <property type="project" value="TreeGrafter"/>
</dbReference>
<feature type="compositionally biased region" description="Acidic residues" evidence="1">
    <location>
        <begin position="406"/>
        <end position="443"/>
    </location>
</feature>
<keyword evidence="3" id="KW-1185">Reference proteome</keyword>